<dbReference type="AlphaFoldDB" id="A0A0B7IT59"/>
<dbReference type="GO" id="GO:0016034">
    <property type="term" value="F:maleylacetoacetate isomerase activity"/>
    <property type="evidence" value="ECO:0007669"/>
    <property type="project" value="TreeGrafter"/>
</dbReference>
<dbReference type="InterPro" id="IPR004045">
    <property type="entry name" value="Glutathione_S-Trfase_N"/>
</dbReference>
<dbReference type="CDD" id="cd03049">
    <property type="entry name" value="GST_N_3"/>
    <property type="match status" value="1"/>
</dbReference>
<proteinExistence type="predicted"/>
<dbReference type="SUPFAM" id="SSF47616">
    <property type="entry name" value="GST C-terminal domain-like"/>
    <property type="match status" value="1"/>
</dbReference>
<dbReference type="PROSITE" id="PS50404">
    <property type="entry name" value="GST_NTER"/>
    <property type="match status" value="1"/>
</dbReference>
<dbReference type="Proteomes" id="UP000056322">
    <property type="component" value="Chromosome 1"/>
</dbReference>
<dbReference type="PANTHER" id="PTHR42673:SF4">
    <property type="entry name" value="MALEYLACETOACETATE ISOMERASE"/>
    <property type="match status" value="1"/>
</dbReference>
<sequence>MKLLYSLTSPYARKVRIVAAEKHISIDLELVVLADPDCPVPLHNPLGKIPVLIMDDGESLYDSSVIVDYLDQRTPVSHLVPQDTKSKFQVKRWESLADGVCDAGVAVMIEQRRPENLQDPSWIAKQWTKVERGLQVLNDDLGQNKFCVADTFSLADIALVCVLGYLNLRFGNKLDLDKNYPNLARVNQALASRPSIAETVPPQA</sequence>
<dbReference type="SFLD" id="SFLDG00358">
    <property type="entry name" value="Main_(cytGST)"/>
    <property type="match status" value="1"/>
</dbReference>
<dbReference type="InterPro" id="IPR036249">
    <property type="entry name" value="Thioredoxin-like_sf"/>
</dbReference>
<reference evidence="4" key="1">
    <citation type="submission" date="2014-12" db="EMBL/GenBank/DDBJ databases">
        <authorList>
            <person name="Salcher M.M."/>
        </authorList>
    </citation>
    <scope>NUCLEOTIDE SEQUENCE [LARGE SCALE GENOMIC DNA]</scope>
    <source>
        <strain evidence="4">MMS-10A-171</strain>
    </source>
</reference>
<dbReference type="KEGG" id="mbac:BN1209_0461"/>
<dbReference type="PANTHER" id="PTHR42673">
    <property type="entry name" value="MALEYLACETOACETATE ISOMERASE"/>
    <property type="match status" value="1"/>
</dbReference>
<dbReference type="RefSeq" id="WP_045750767.1">
    <property type="nucleotide sequence ID" value="NZ_LN794158.1"/>
</dbReference>
<feature type="domain" description="GST N-terminal" evidence="1">
    <location>
        <begin position="1"/>
        <end position="78"/>
    </location>
</feature>
<dbReference type="Gene3D" id="1.20.1050.10">
    <property type="match status" value="1"/>
</dbReference>
<name>A0A0B7IT59_9PROT</name>
<dbReference type="InterPro" id="IPR040079">
    <property type="entry name" value="Glutathione_S-Trfase"/>
</dbReference>
<gene>
    <name evidence="3" type="ORF">BN1209_0461</name>
</gene>
<evidence type="ECO:0000313" key="4">
    <source>
        <dbReference type="Proteomes" id="UP000056322"/>
    </source>
</evidence>
<dbReference type="GO" id="GO:0006749">
    <property type="term" value="P:glutathione metabolic process"/>
    <property type="evidence" value="ECO:0007669"/>
    <property type="project" value="TreeGrafter"/>
</dbReference>
<dbReference type="InterPro" id="IPR036282">
    <property type="entry name" value="Glutathione-S-Trfase_C_sf"/>
</dbReference>
<dbReference type="Pfam" id="PF13410">
    <property type="entry name" value="GST_C_2"/>
    <property type="match status" value="1"/>
</dbReference>
<accession>A0A0B7IT59</accession>
<feature type="domain" description="GST C-terminal" evidence="2">
    <location>
        <begin position="83"/>
        <end position="204"/>
    </location>
</feature>
<organism evidence="3 4">
    <name type="scientific">Candidatus Methylopumilus turicensis</name>
    <dbReference type="NCBI Taxonomy" id="1581680"/>
    <lineage>
        <taxon>Bacteria</taxon>
        <taxon>Pseudomonadati</taxon>
        <taxon>Pseudomonadota</taxon>
        <taxon>Betaproteobacteria</taxon>
        <taxon>Nitrosomonadales</taxon>
        <taxon>Methylophilaceae</taxon>
        <taxon>Candidatus Methylopumilus</taxon>
    </lineage>
</organism>
<dbReference type="EMBL" id="LN794158">
    <property type="protein sequence ID" value="CEN55509.1"/>
    <property type="molecule type" value="Genomic_DNA"/>
</dbReference>
<dbReference type="GO" id="GO:0004364">
    <property type="term" value="F:glutathione transferase activity"/>
    <property type="evidence" value="ECO:0007669"/>
    <property type="project" value="TreeGrafter"/>
</dbReference>
<dbReference type="Pfam" id="PF13417">
    <property type="entry name" value="GST_N_3"/>
    <property type="match status" value="1"/>
</dbReference>
<dbReference type="SUPFAM" id="SSF52833">
    <property type="entry name" value="Thioredoxin-like"/>
    <property type="match status" value="1"/>
</dbReference>
<dbReference type="InterPro" id="IPR010987">
    <property type="entry name" value="Glutathione-S-Trfase_C-like"/>
</dbReference>
<evidence type="ECO:0000259" key="1">
    <source>
        <dbReference type="PROSITE" id="PS50404"/>
    </source>
</evidence>
<dbReference type="GO" id="GO:0006559">
    <property type="term" value="P:L-phenylalanine catabolic process"/>
    <property type="evidence" value="ECO:0007669"/>
    <property type="project" value="TreeGrafter"/>
</dbReference>
<dbReference type="CDD" id="cd03205">
    <property type="entry name" value="GST_C_6"/>
    <property type="match status" value="1"/>
</dbReference>
<dbReference type="Gene3D" id="3.40.30.10">
    <property type="entry name" value="Glutaredoxin"/>
    <property type="match status" value="1"/>
</dbReference>
<dbReference type="HOGENOM" id="CLU_011226_12_2_4"/>
<dbReference type="PROSITE" id="PS50405">
    <property type="entry name" value="GST_CTER"/>
    <property type="match status" value="1"/>
</dbReference>
<dbReference type="OrthoDB" id="8634103at2"/>
<dbReference type="STRING" id="1581680.BN1209_0461"/>
<dbReference type="SFLD" id="SFLDS00019">
    <property type="entry name" value="Glutathione_Transferase_(cytos"/>
    <property type="match status" value="1"/>
</dbReference>
<keyword evidence="3" id="KW-0808">Transferase</keyword>
<evidence type="ECO:0000313" key="3">
    <source>
        <dbReference type="EMBL" id="CEN55509.1"/>
    </source>
</evidence>
<keyword evidence="4" id="KW-1185">Reference proteome</keyword>
<protein>
    <submittedName>
        <fullName evidence="3">Glutathione S-transferase domain protein</fullName>
    </submittedName>
</protein>
<evidence type="ECO:0000259" key="2">
    <source>
        <dbReference type="PROSITE" id="PS50405"/>
    </source>
</evidence>